<proteinExistence type="predicted"/>
<reference evidence="1 2" key="1">
    <citation type="submission" date="2021-10" db="EMBL/GenBank/DDBJ databases">
        <authorList>
            <person name="Grouzdev D.S."/>
            <person name="Pantiukh K.S."/>
            <person name="Krutkina M.S."/>
        </authorList>
    </citation>
    <scope>NUCLEOTIDE SEQUENCE [LARGE SCALE GENOMIC DNA]</scope>
    <source>
        <strain evidence="1 2">Z-7514</strain>
    </source>
</reference>
<protein>
    <submittedName>
        <fullName evidence="1">Uncharacterized protein</fullName>
    </submittedName>
</protein>
<evidence type="ECO:0000313" key="1">
    <source>
        <dbReference type="EMBL" id="MCC3143956.1"/>
    </source>
</evidence>
<gene>
    <name evidence="1" type="ORF">LJ207_01290</name>
</gene>
<dbReference type="Proteomes" id="UP001199296">
    <property type="component" value="Unassembled WGS sequence"/>
</dbReference>
<keyword evidence="2" id="KW-1185">Reference proteome</keyword>
<dbReference type="RefSeq" id="WP_229343324.1">
    <property type="nucleotide sequence ID" value="NZ_JAJFAT010000001.1"/>
</dbReference>
<sequence length="128" mass="15014">MNDNQSDENNEEEKNMMPDMAKKMMSNMQNKDNSFNPKQMCESMMKSVESTAKLAGQANSEVQMLFEEWVEQVEEELLEILKDEHNFDTQNISNQLRVSEESVLYFLSKLVREKKIEILDLQIIEKGE</sequence>
<name>A0AAW4WZY3_9FIRM</name>
<organism evidence="1 2">
    <name type="scientific">Halanaerobium polyolivorans</name>
    <dbReference type="NCBI Taxonomy" id="2886943"/>
    <lineage>
        <taxon>Bacteria</taxon>
        <taxon>Bacillati</taxon>
        <taxon>Bacillota</taxon>
        <taxon>Clostridia</taxon>
        <taxon>Halanaerobiales</taxon>
        <taxon>Halanaerobiaceae</taxon>
        <taxon>Halanaerobium</taxon>
    </lineage>
</organism>
<evidence type="ECO:0000313" key="2">
    <source>
        <dbReference type="Proteomes" id="UP001199296"/>
    </source>
</evidence>
<dbReference type="EMBL" id="JAJFAT010000001">
    <property type="protein sequence ID" value="MCC3143956.1"/>
    <property type="molecule type" value="Genomic_DNA"/>
</dbReference>
<dbReference type="AlphaFoldDB" id="A0AAW4WZY3"/>
<accession>A0AAW4WZY3</accession>
<comment type="caution">
    <text evidence="1">The sequence shown here is derived from an EMBL/GenBank/DDBJ whole genome shotgun (WGS) entry which is preliminary data.</text>
</comment>